<name>A0A2M9CRT7_9BACT</name>
<dbReference type="EMBL" id="PGFG01000001">
    <property type="protein sequence ID" value="PJJ74642.1"/>
    <property type="molecule type" value="Genomic_DNA"/>
</dbReference>
<gene>
    <name evidence="1" type="ORF">BXY57_0203</name>
</gene>
<organism evidence="1 2">
    <name type="scientific">Thermoflavifilum aggregans</name>
    <dbReference type="NCBI Taxonomy" id="454188"/>
    <lineage>
        <taxon>Bacteria</taxon>
        <taxon>Pseudomonadati</taxon>
        <taxon>Bacteroidota</taxon>
        <taxon>Chitinophagia</taxon>
        <taxon>Chitinophagales</taxon>
        <taxon>Chitinophagaceae</taxon>
        <taxon>Thermoflavifilum</taxon>
    </lineage>
</organism>
<evidence type="ECO:0000313" key="2">
    <source>
        <dbReference type="Proteomes" id="UP000230000"/>
    </source>
</evidence>
<dbReference type="RefSeq" id="WP_100313347.1">
    <property type="nucleotide sequence ID" value="NZ_PGFG01000001.1"/>
</dbReference>
<reference evidence="1 2" key="1">
    <citation type="submission" date="2017-11" db="EMBL/GenBank/DDBJ databases">
        <title>Genomic Encyclopedia of Archaeal and Bacterial Type Strains, Phase II (KMG-II): From Individual Species to Whole Genera.</title>
        <authorList>
            <person name="Goeker M."/>
        </authorList>
    </citation>
    <scope>NUCLEOTIDE SEQUENCE [LARGE SCALE GENOMIC DNA]</scope>
    <source>
        <strain evidence="1 2">DSM 27268</strain>
    </source>
</reference>
<protein>
    <submittedName>
        <fullName evidence="1">Uncharacterized protein (TIGR02453 family)</fullName>
    </submittedName>
</protein>
<keyword evidence="2" id="KW-1185">Reference proteome</keyword>
<comment type="caution">
    <text evidence="1">The sequence shown here is derived from an EMBL/GenBank/DDBJ whole genome shotgun (WGS) entry which is preliminary data.</text>
</comment>
<dbReference type="PIRSF" id="PIRSF028451">
    <property type="entry name" value="UCP028451"/>
    <property type="match status" value="1"/>
</dbReference>
<dbReference type="PANTHER" id="PTHR36452:SF1">
    <property type="entry name" value="DUF2461 DOMAIN-CONTAINING PROTEIN"/>
    <property type="match status" value="1"/>
</dbReference>
<dbReference type="Pfam" id="PF09365">
    <property type="entry name" value="DUF2461"/>
    <property type="match status" value="1"/>
</dbReference>
<accession>A0A2M9CRT7</accession>
<dbReference type="InterPro" id="IPR012808">
    <property type="entry name" value="CHP02453"/>
</dbReference>
<evidence type="ECO:0000313" key="1">
    <source>
        <dbReference type="EMBL" id="PJJ74642.1"/>
    </source>
</evidence>
<dbReference type="Proteomes" id="UP000230000">
    <property type="component" value="Unassembled WGS sequence"/>
</dbReference>
<dbReference type="AlphaFoldDB" id="A0A2M9CRT7"/>
<dbReference type="InterPro" id="IPR015996">
    <property type="entry name" value="UCP028451"/>
</dbReference>
<sequence>MVIQPFTLHFLQQLGKHNQRDWFAAHRQDYLLARQNFEDFVGALIAQIASFDPGISGLRPQDCLFRIYRDTRFSKDKTPYKTHLAASFQRNGKKVHNPGYYLHIEPGGNSFIGGGIWHPFPEDLKKIRQEIDYNLEEFEQILRQPAFRRRFGELTDEEALQRPPKGYAADHPGIAYLKMRNFIVGHEMTDEEVLSPGLLKQITGSFALMKPFIDFLTRALDD</sequence>
<dbReference type="NCBIfam" id="TIGR02453">
    <property type="entry name" value="TIGR02453 family protein"/>
    <property type="match status" value="1"/>
</dbReference>
<dbReference type="OrthoDB" id="9794241at2"/>
<proteinExistence type="predicted"/>
<dbReference type="PANTHER" id="PTHR36452">
    <property type="entry name" value="CHROMOSOME 12, WHOLE GENOME SHOTGUN SEQUENCE"/>
    <property type="match status" value="1"/>
</dbReference>